<dbReference type="InterPro" id="IPR027417">
    <property type="entry name" value="P-loop_NTPase"/>
</dbReference>
<dbReference type="Gene3D" id="1.10.8.60">
    <property type="match status" value="1"/>
</dbReference>
<dbReference type="SUPFAM" id="SSF52540">
    <property type="entry name" value="P-loop containing nucleoside triphosphate hydrolases"/>
    <property type="match status" value="1"/>
</dbReference>
<accession>A0A0M7BIA5</accession>
<reference evidence="1 2" key="1">
    <citation type="submission" date="2015-09" db="EMBL/GenBank/DDBJ databases">
        <authorList>
            <person name="Jackson K.R."/>
            <person name="Lunt B.L."/>
            <person name="Fisher J.N.B."/>
            <person name="Gardner A.V."/>
            <person name="Bailey M.E."/>
            <person name="Deus L.M."/>
            <person name="Earl A.S."/>
            <person name="Gibby P.D."/>
            <person name="Hartmann K.A."/>
            <person name="Liu J.E."/>
            <person name="Manci A.M."/>
            <person name="Nielsen D.A."/>
            <person name="Solomon M.B."/>
            <person name="Breakwell D.P."/>
            <person name="Burnett S.H."/>
            <person name="Grose J.H."/>
        </authorList>
    </citation>
    <scope>NUCLEOTIDE SEQUENCE [LARGE SCALE GENOMIC DNA]</scope>
    <source>
        <strain evidence="1 2">CECT 7799</strain>
    </source>
</reference>
<dbReference type="STRING" id="313367.JSE7799_03848"/>
<evidence type="ECO:0000313" key="2">
    <source>
        <dbReference type="Proteomes" id="UP000049455"/>
    </source>
</evidence>
<protein>
    <submittedName>
        <fullName evidence="1">DnaA regulatory inactivator Hda</fullName>
    </submittedName>
</protein>
<dbReference type="EMBL" id="CYPR01000253">
    <property type="protein sequence ID" value="CUH41105.1"/>
    <property type="molecule type" value="Genomic_DNA"/>
</dbReference>
<proteinExistence type="predicted"/>
<gene>
    <name evidence="1" type="ORF">JSE7799_03848</name>
</gene>
<name>A0A0M7BIA5_9RHOB</name>
<organism evidence="1 2">
    <name type="scientific">Jannaschia seosinensis</name>
    <dbReference type="NCBI Taxonomy" id="313367"/>
    <lineage>
        <taxon>Bacteria</taxon>
        <taxon>Pseudomonadati</taxon>
        <taxon>Pseudomonadota</taxon>
        <taxon>Alphaproteobacteria</taxon>
        <taxon>Rhodobacterales</taxon>
        <taxon>Roseobacteraceae</taxon>
        <taxon>Jannaschia</taxon>
    </lineage>
</organism>
<dbReference type="Gene3D" id="3.40.50.300">
    <property type="entry name" value="P-loop containing nucleotide triphosphate hydrolases"/>
    <property type="match status" value="1"/>
</dbReference>
<keyword evidence="2" id="KW-1185">Reference proteome</keyword>
<dbReference type="Proteomes" id="UP000049455">
    <property type="component" value="Unassembled WGS sequence"/>
</dbReference>
<evidence type="ECO:0000313" key="1">
    <source>
        <dbReference type="EMBL" id="CUH41105.1"/>
    </source>
</evidence>
<dbReference type="RefSeq" id="WP_055665060.1">
    <property type="nucleotide sequence ID" value="NZ_CYPR01000253.1"/>
</dbReference>
<dbReference type="AlphaFoldDB" id="A0A0M7BIA5"/>
<dbReference type="OrthoDB" id="7390113at2"/>
<sequence length="217" mass="22749">MPQLSISLPRLDARGREDFMISGSNATAVGLLDAFPDWPGGRLALVGPEASGKSHLTAMWAGETGARVVAARDLRAADAPMLAEAPVAVEDVDGGTLDEEALFHLWNACATAGNGLLLTGRAAPSDWPVRLPDLRSRLSSLTPARIDDPDDALLSVVLLKLFADRQLSVKPALIGYLLPRMERSAAAAAALVARLDAESLARGEPIGTALARDLLDG</sequence>